<organism evidence="2 3">
    <name type="scientific">Xanthomonas bonasiae</name>
    <dbReference type="NCBI Taxonomy" id="2810351"/>
    <lineage>
        <taxon>Bacteria</taxon>
        <taxon>Pseudomonadati</taxon>
        <taxon>Pseudomonadota</taxon>
        <taxon>Gammaproteobacteria</taxon>
        <taxon>Lysobacterales</taxon>
        <taxon>Lysobacteraceae</taxon>
        <taxon>Xanthomonas</taxon>
    </lineage>
</organism>
<dbReference type="EMBL" id="JAFIWB010000036">
    <property type="protein sequence ID" value="MBN6104667.1"/>
    <property type="molecule type" value="Genomic_DNA"/>
</dbReference>
<feature type="region of interest" description="Disordered" evidence="1">
    <location>
        <begin position="332"/>
        <end position="356"/>
    </location>
</feature>
<dbReference type="InterPro" id="IPR025644">
    <property type="entry name" value="DUF4344"/>
</dbReference>
<keyword evidence="3" id="KW-1185">Reference proteome</keyword>
<feature type="compositionally biased region" description="Basic and acidic residues" evidence="1">
    <location>
        <begin position="334"/>
        <end position="348"/>
    </location>
</feature>
<dbReference type="Pfam" id="PF14247">
    <property type="entry name" value="DUF4344"/>
    <property type="match status" value="1"/>
</dbReference>
<sequence length="356" mass="39103">MQKTLIAILIVALCAVGGGWAYTAWKGQQTAAVVPATLPPPAKPAAKGASADAVADAAAGNAVDAQQGPQPEAAKDATTEEPKAEGVKFTYEYVPPRDPALQEAYDFSVKIDILHRLPEVNAMDGLLMLPGPLHLITAECKQTNAFYSPTKHELVLCYEMVEMLIKIGASLGEQNQDDSFSARFLLANTRFIMLHEFGHALIDMLSLPSTGREEDSADQLASSLMLMFMAPNESPGDLAENLRLAGLFFVLNTKEQYGAADFADEHSLGQQRFYNLMCMLYGRDPGKYLRLVTSGMLPEDRAQRCPTESSRITTAWAKLLLPHIAPKYQMSGEEAQKRYEEAKRKQEENAESPYVR</sequence>
<accession>A0ABS3B7X2</accession>
<dbReference type="Proteomes" id="UP000695802">
    <property type="component" value="Unassembled WGS sequence"/>
</dbReference>
<proteinExistence type="predicted"/>
<feature type="region of interest" description="Disordered" evidence="1">
    <location>
        <begin position="58"/>
        <end position="83"/>
    </location>
</feature>
<reference evidence="2 3" key="1">
    <citation type="submission" date="2021-02" db="EMBL/GenBank/DDBJ databases">
        <title>Taxonomically Unique Crown Gall-Associated Xanthomonas Stains Have Deficiency in Virulence Repertories.</title>
        <authorList>
            <person name="Mafakheri H."/>
            <person name="Taghavi S.M."/>
            <person name="Dimkic I."/>
            <person name="Nemanja K."/>
            <person name="Osdaghi E."/>
        </authorList>
    </citation>
    <scope>NUCLEOTIDE SEQUENCE [LARGE SCALE GENOMIC DNA]</scope>
    <source>
        <strain evidence="2 3">FX4</strain>
    </source>
</reference>
<evidence type="ECO:0000313" key="3">
    <source>
        <dbReference type="Proteomes" id="UP000695802"/>
    </source>
</evidence>
<dbReference type="RefSeq" id="WP_179565459.1">
    <property type="nucleotide sequence ID" value="NZ_JACSQX010000001.1"/>
</dbReference>
<evidence type="ECO:0000256" key="1">
    <source>
        <dbReference type="SAM" id="MobiDB-lite"/>
    </source>
</evidence>
<feature type="compositionally biased region" description="Basic and acidic residues" evidence="1">
    <location>
        <begin position="73"/>
        <end position="83"/>
    </location>
</feature>
<name>A0ABS3B7X2_9XANT</name>
<protein>
    <recommendedName>
        <fullName evidence="4">Metallopeptidase</fullName>
    </recommendedName>
</protein>
<gene>
    <name evidence="2" type="ORF">JR064_21100</name>
</gene>
<evidence type="ECO:0000313" key="2">
    <source>
        <dbReference type="EMBL" id="MBN6104667.1"/>
    </source>
</evidence>
<evidence type="ECO:0008006" key="4">
    <source>
        <dbReference type="Google" id="ProtNLM"/>
    </source>
</evidence>
<comment type="caution">
    <text evidence="2">The sequence shown here is derived from an EMBL/GenBank/DDBJ whole genome shotgun (WGS) entry which is preliminary data.</text>
</comment>